<organism evidence="2 3">
    <name type="scientific">Pseudomarimonas arenosa</name>
    <dbReference type="NCBI Taxonomy" id="2774145"/>
    <lineage>
        <taxon>Bacteria</taxon>
        <taxon>Pseudomonadati</taxon>
        <taxon>Pseudomonadota</taxon>
        <taxon>Gammaproteobacteria</taxon>
        <taxon>Lysobacterales</taxon>
        <taxon>Lysobacteraceae</taxon>
        <taxon>Pseudomarimonas</taxon>
    </lineage>
</organism>
<feature type="transmembrane region" description="Helical" evidence="1">
    <location>
        <begin position="83"/>
        <end position="104"/>
    </location>
</feature>
<comment type="caution">
    <text evidence="2">The sequence shown here is derived from an EMBL/GenBank/DDBJ whole genome shotgun (WGS) entry which is preliminary data.</text>
</comment>
<dbReference type="RefSeq" id="WP_192028149.1">
    <property type="nucleotide sequence ID" value="NZ_JACYTR010000004.1"/>
</dbReference>
<proteinExistence type="predicted"/>
<sequence>MPVEREAIVFKSEPDVLWLRLQGRCSQCTGCAGRCDLTRLIRVEDSASGELVEVPRQLVSGPLRPEQTVTLVLDERALRHEAWWAYGMPCLGLVVGAIMALVLLGRAHTWLNEAVFASAAVGTLLAMQVSKRHCGRAMRRGLRVRIGAE</sequence>
<keyword evidence="1" id="KW-1133">Transmembrane helix</keyword>
<reference evidence="2 3" key="1">
    <citation type="submission" date="2020-09" db="EMBL/GenBank/DDBJ databases">
        <title>Pseudoxanthomonas sp. CAU 1598 isolated from sand of Yaerae Beach.</title>
        <authorList>
            <person name="Kim W."/>
        </authorList>
    </citation>
    <scope>NUCLEOTIDE SEQUENCE [LARGE SCALE GENOMIC DNA]</scope>
    <source>
        <strain evidence="2 3">CAU 1598</strain>
    </source>
</reference>
<evidence type="ECO:0000313" key="2">
    <source>
        <dbReference type="EMBL" id="MBD8524807.1"/>
    </source>
</evidence>
<evidence type="ECO:0000313" key="3">
    <source>
        <dbReference type="Proteomes" id="UP000613768"/>
    </source>
</evidence>
<keyword evidence="1" id="KW-0812">Transmembrane</keyword>
<evidence type="ECO:0000256" key="1">
    <source>
        <dbReference type="SAM" id="Phobius"/>
    </source>
</evidence>
<feature type="transmembrane region" description="Helical" evidence="1">
    <location>
        <begin position="110"/>
        <end position="130"/>
    </location>
</feature>
<dbReference type="Pfam" id="PF04246">
    <property type="entry name" value="RseC_MucC"/>
    <property type="match status" value="1"/>
</dbReference>
<gene>
    <name evidence="2" type="ORF">IFO71_03540</name>
</gene>
<dbReference type="AlphaFoldDB" id="A0AAW3ZIJ0"/>
<name>A0AAW3ZIJ0_9GAMM</name>
<accession>A0AAW3ZIJ0</accession>
<dbReference type="Proteomes" id="UP000613768">
    <property type="component" value="Unassembled WGS sequence"/>
</dbReference>
<keyword evidence="3" id="KW-1185">Reference proteome</keyword>
<dbReference type="EMBL" id="JACYTR010000004">
    <property type="protein sequence ID" value="MBD8524807.1"/>
    <property type="molecule type" value="Genomic_DNA"/>
</dbReference>
<protein>
    <submittedName>
        <fullName evidence="2">SoxR reducing system RseC family protein</fullName>
    </submittedName>
</protein>
<keyword evidence="1" id="KW-0472">Membrane</keyword>